<keyword evidence="1" id="KW-1133">Transmembrane helix</keyword>
<proteinExistence type="predicted"/>
<dbReference type="EMBL" id="QZWG01000003">
    <property type="protein sequence ID" value="RZC18955.1"/>
    <property type="molecule type" value="Genomic_DNA"/>
</dbReference>
<reference evidence="2 3" key="1">
    <citation type="submission" date="2018-09" db="EMBL/GenBank/DDBJ databases">
        <title>A high-quality reference genome of wild soybean provides a powerful tool to mine soybean genomes.</title>
        <authorList>
            <person name="Xie M."/>
            <person name="Chung C.Y.L."/>
            <person name="Li M.-W."/>
            <person name="Wong F.-L."/>
            <person name="Chan T.-F."/>
            <person name="Lam H.-M."/>
        </authorList>
    </citation>
    <scope>NUCLEOTIDE SEQUENCE [LARGE SCALE GENOMIC DNA]</scope>
    <source>
        <strain evidence="3">cv. W05</strain>
        <tissue evidence="2">Hypocotyl of etiolated seedlings</tissue>
    </source>
</reference>
<feature type="transmembrane region" description="Helical" evidence="1">
    <location>
        <begin position="29"/>
        <end position="51"/>
    </location>
</feature>
<name>A0A445L724_GLYSO</name>
<evidence type="ECO:0000313" key="2">
    <source>
        <dbReference type="EMBL" id="RZC18955.1"/>
    </source>
</evidence>
<protein>
    <submittedName>
        <fullName evidence="2">Uncharacterized protein</fullName>
    </submittedName>
</protein>
<dbReference type="AlphaFoldDB" id="A0A445L724"/>
<gene>
    <name evidence="2" type="ORF">D0Y65_005973</name>
</gene>
<keyword evidence="3" id="KW-1185">Reference proteome</keyword>
<evidence type="ECO:0000313" key="3">
    <source>
        <dbReference type="Proteomes" id="UP000289340"/>
    </source>
</evidence>
<keyword evidence="1" id="KW-0472">Membrane</keyword>
<accession>A0A445L724</accession>
<dbReference type="Proteomes" id="UP000289340">
    <property type="component" value="Chromosome 3"/>
</dbReference>
<evidence type="ECO:0000256" key="1">
    <source>
        <dbReference type="SAM" id="Phobius"/>
    </source>
</evidence>
<comment type="caution">
    <text evidence="2">The sequence shown here is derived from an EMBL/GenBank/DDBJ whole genome shotgun (WGS) entry which is preliminary data.</text>
</comment>
<keyword evidence="1" id="KW-0812">Transmembrane</keyword>
<sequence>MDLDEKKEKRKKHHCADADWLRWNCMARWLGCFGLALKLLFNSEVLIILFFSRTGWSAELGSRNSSWSYGWGHQYICYSVSETPAAAPGNRCIPTL</sequence>
<organism evidence="2 3">
    <name type="scientific">Glycine soja</name>
    <name type="common">Wild soybean</name>
    <dbReference type="NCBI Taxonomy" id="3848"/>
    <lineage>
        <taxon>Eukaryota</taxon>
        <taxon>Viridiplantae</taxon>
        <taxon>Streptophyta</taxon>
        <taxon>Embryophyta</taxon>
        <taxon>Tracheophyta</taxon>
        <taxon>Spermatophyta</taxon>
        <taxon>Magnoliopsida</taxon>
        <taxon>eudicotyledons</taxon>
        <taxon>Gunneridae</taxon>
        <taxon>Pentapetalae</taxon>
        <taxon>rosids</taxon>
        <taxon>fabids</taxon>
        <taxon>Fabales</taxon>
        <taxon>Fabaceae</taxon>
        <taxon>Papilionoideae</taxon>
        <taxon>50 kb inversion clade</taxon>
        <taxon>NPAAA clade</taxon>
        <taxon>indigoferoid/millettioid clade</taxon>
        <taxon>Phaseoleae</taxon>
        <taxon>Glycine</taxon>
        <taxon>Glycine subgen. Soja</taxon>
    </lineage>
</organism>